<reference evidence="1 2" key="1">
    <citation type="submission" date="2019-06" db="EMBL/GenBank/DDBJ databases">
        <title>Whole genome sequence for Rhodospirillaceae sp. R148.</title>
        <authorList>
            <person name="Wang G."/>
        </authorList>
    </citation>
    <scope>NUCLEOTIDE SEQUENCE [LARGE SCALE GENOMIC DNA]</scope>
    <source>
        <strain evidence="1 2">R148</strain>
    </source>
</reference>
<dbReference type="OrthoDB" id="7867125at2"/>
<organism evidence="1 2">
    <name type="scientific">Denitrobaculum tricleocarpae</name>
    <dbReference type="NCBI Taxonomy" id="2591009"/>
    <lineage>
        <taxon>Bacteria</taxon>
        <taxon>Pseudomonadati</taxon>
        <taxon>Pseudomonadota</taxon>
        <taxon>Alphaproteobacteria</taxon>
        <taxon>Rhodospirillales</taxon>
        <taxon>Rhodospirillaceae</taxon>
        <taxon>Denitrobaculum</taxon>
    </lineage>
</organism>
<comment type="caution">
    <text evidence="1">The sequence shown here is derived from an EMBL/GenBank/DDBJ whole genome shotgun (WGS) entry which is preliminary data.</text>
</comment>
<evidence type="ECO:0008006" key="3">
    <source>
        <dbReference type="Google" id="ProtNLM"/>
    </source>
</evidence>
<evidence type="ECO:0000313" key="1">
    <source>
        <dbReference type="EMBL" id="TQV77815.1"/>
    </source>
</evidence>
<gene>
    <name evidence="1" type="ORF">FKG95_19855</name>
</gene>
<dbReference type="AlphaFoldDB" id="A0A545TKR3"/>
<keyword evidence="2" id="KW-1185">Reference proteome</keyword>
<dbReference type="RefSeq" id="WP_142898158.1">
    <property type="nucleotide sequence ID" value="NZ_ML660058.1"/>
</dbReference>
<accession>A0A545TKR3</accession>
<name>A0A545TKR3_9PROT</name>
<sequence length="137" mass="14461">MAELRKFRRLSLLPLIAWLLMQVATASVFVPPADAALRADALAEAGALSGNSIVICTPRGLVVINLDANGKEAPENPEVFPGCEWCQPFGGSAAMAGPEQPGLRLPDTTLYRVKATQARIAAAHGDAEAFRSRAPPL</sequence>
<dbReference type="Proteomes" id="UP000315252">
    <property type="component" value="Unassembled WGS sequence"/>
</dbReference>
<protein>
    <recommendedName>
        <fullName evidence="3">DUF2946 domain-containing protein</fullName>
    </recommendedName>
</protein>
<proteinExistence type="predicted"/>
<dbReference type="EMBL" id="VHSH01000007">
    <property type="protein sequence ID" value="TQV77815.1"/>
    <property type="molecule type" value="Genomic_DNA"/>
</dbReference>
<evidence type="ECO:0000313" key="2">
    <source>
        <dbReference type="Proteomes" id="UP000315252"/>
    </source>
</evidence>